<feature type="compositionally biased region" description="Acidic residues" evidence="1">
    <location>
        <begin position="219"/>
        <end position="232"/>
    </location>
</feature>
<dbReference type="AlphaFoldDB" id="A0AAD9EM55"/>
<protein>
    <submittedName>
        <fullName evidence="2">Uncharacterized protein</fullName>
    </submittedName>
</protein>
<gene>
    <name evidence="2" type="ORF">CCHR01_07779</name>
</gene>
<sequence length="715" mass="81611">MELLSRDEHLRFRTMTELLSLTNHVFKPETPDEMPDDRVRTDRTAIRRGYVYTSSFANILARKDEFAATALLDMNSDSPTGVIVASSRTDTCSQSGAASENKSEATFGQVRCRVTNIHGDGVPEDLLSPYIGESITEQTNGPHFQVKDNFIKHASNVVRLLNCMRDARTADTLQQATTQFRVYCIIAGCEKMQARFFRGSRNSDGSDKTIPDDKTSENETTENDETEGQTEPDETRKIKASNGGSRRNFYNILTHDFTCRVSSNKEEWPPFGLGFPSLSECSFARLNHIIQFLRENGYGENIEDDHPSVSKWYHTTKDREAFHHILRSLLGASAEKLDSLVSSKKALHEASSKTLKLDSKRQHLQDTEIYGLAVEFNSWIYMLNVSVSKFRHTLSSHMDWLKHEFHTDNMDSFIASPLHPGVAVYNPSSSLGEYILQEAGVGPYYDQAELGHEAFDLSVLDHRSRRSWPRAAMVYLDNITAHSNGMFEFEPGSLSLNAKDKRQAMDTLSRTRFQLLDITPNDEDHDKLPLAELLRTFKLFTKTLSEDDQSQICELIDIERRESEPPREDIDLETSYFSGESHPEAYIICLHLLARERRRLGSKFTAPADIVLPDKEVIDIFQKNITQLAVTGRCCPACDLLIRFYSRRAGVKVVHSEDHRVWIPCSLPPWIPREAGTYMLNFVAEELRERLPEFIEHLWITKDLLEERKASEHQE</sequence>
<comment type="caution">
    <text evidence="2">The sequence shown here is derived from an EMBL/GenBank/DDBJ whole genome shotgun (WGS) entry which is preliminary data.</text>
</comment>
<dbReference type="Proteomes" id="UP001243330">
    <property type="component" value="Unassembled WGS sequence"/>
</dbReference>
<feature type="region of interest" description="Disordered" evidence="1">
    <location>
        <begin position="200"/>
        <end position="242"/>
    </location>
</feature>
<accession>A0AAD9EM55</accession>
<name>A0AAD9EM55_9PEZI</name>
<evidence type="ECO:0000313" key="2">
    <source>
        <dbReference type="EMBL" id="KAK1849571.1"/>
    </source>
</evidence>
<keyword evidence="3" id="KW-1185">Reference proteome</keyword>
<dbReference type="EMBL" id="JAQOWY010000140">
    <property type="protein sequence ID" value="KAK1849571.1"/>
    <property type="molecule type" value="Genomic_DNA"/>
</dbReference>
<evidence type="ECO:0000256" key="1">
    <source>
        <dbReference type="SAM" id="MobiDB-lite"/>
    </source>
</evidence>
<organism evidence="2 3">
    <name type="scientific">Colletotrichum chrysophilum</name>
    <dbReference type="NCBI Taxonomy" id="1836956"/>
    <lineage>
        <taxon>Eukaryota</taxon>
        <taxon>Fungi</taxon>
        <taxon>Dikarya</taxon>
        <taxon>Ascomycota</taxon>
        <taxon>Pezizomycotina</taxon>
        <taxon>Sordariomycetes</taxon>
        <taxon>Hypocreomycetidae</taxon>
        <taxon>Glomerellales</taxon>
        <taxon>Glomerellaceae</taxon>
        <taxon>Colletotrichum</taxon>
        <taxon>Colletotrichum gloeosporioides species complex</taxon>
    </lineage>
</organism>
<reference evidence="2" key="1">
    <citation type="submission" date="2023-01" db="EMBL/GenBank/DDBJ databases">
        <title>Colletotrichum chrysophilum M932 genome sequence.</title>
        <authorList>
            <person name="Baroncelli R."/>
        </authorList>
    </citation>
    <scope>NUCLEOTIDE SEQUENCE</scope>
    <source>
        <strain evidence="2">M932</strain>
    </source>
</reference>
<proteinExistence type="predicted"/>
<evidence type="ECO:0000313" key="3">
    <source>
        <dbReference type="Proteomes" id="UP001243330"/>
    </source>
</evidence>
<feature type="compositionally biased region" description="Basic and acidic residues" evidence="1">
    <location>
        <begin position="204"/>
        <end position="217"/>
    </location>
</feature>